<evidence type="ECO:0000313" key="3">
    <source>
        <dbReference type="EMBL" id="CAI9099841.1"/>
    </source>
</evidence>
<proteinExistence type="inferred from homology"/>
<dbReference type="AlphaFoldDB" id="A0AAV1CWW3"/>
<organism evidence="3 4">
    <name type="scientific">Oldenlandia corymbosa var. corymbosa</name>
    <dbReference type="NCBI Taxonomy" id="529605"/>
    <lineage>
        <taxon>Eukaryota</taxon>
        <taxon>Viridiplantae</taxon>
        <taxon>Streptophyta</taxon>
        <taxon>Embryophyta</taxon>
        <taxon>Tracheophyta</taxon>
        <taxon>Spermatophyta</taxon>
        <taxon>Magnoliopsida</taxon>
        <taxon>eudicotyledons</taxon>
        <taxon>Gunneridae</taxon>
        <taxon>Pentapetalae</taxon>
        <taxon>asterids</taxon>
        <taxon>lamiids</taxon>
        <taxon>Gentianales</taxon>
        <taxon>Rubiaceae</taxon>
        <taxon>Rubioideae</taxon>
        <taxon>Spermacoceae</taxon>
        <taxon>Hedyotis-Oldenlandia complex</taxon>
        <taxon>Oldenlandia</taxon>
    </lineage>
</organism>
<evidence type="ECO:0000313" key="4">
    <source>
        <dbReference type="Proteomes" id="UP001161247"/>
    </source>
</evidence>
<name>A0AAV1CWW3_OLDCO</name>
<comment type="similarity">
    <text evidence="1">Belongs to the UDP-glycosyltransferase family.</text>
</comment>
<accession>A0AAV1CWW3</accession>
<dbReference type="GO" id="GO:0008194">
    <property type="term" value="F:UDP-glycosyltransferase activity"/>
    <property type="evidence" value="ECO:0007669"/>
    <property type="project" value="UniProtKB-ARBA"/>
</dbReference>
<evidence type="ECO:0000256" key="1">
    <source>
        <dbReference type="ARBA" id="ARBA00009995"/>
    </source>
</evidence>
<dbReference type="Pfam" id="PF26168">
    <property type="entry name" value="Glyco_transf_N"/>
    <property type="match status" value="1"/>
</dbReference>
<dbReference type="FunFam" id="3.40.50.2000:FF:000238">
    <property type="entry name" value="Glycosyltransferase"/>
    <property type="match status" value="1"/>
</dbReference>
<dbReference type="PANTHER" id="PTHR48044:SF23">
    <property type="entry name" value="ANTHOCYANIDIN 3-O-GLUCOSYLTRANSFERASE-LIKE"/>
    <property type="match status" value="1"/>
</dbReference>
<dbReference type="Proteomes" id="UP001161247">
    <property type="component" value="Chromosome 3"/>
</dbReference>
<dbReference type="Gene3D" id="3.40.50.2000">
    <property type="entry name" value="Glycogen Phosphorylase B"/>
    <property type="match status" value="1"/>
</dbReference>
<sequence>MEEVNVLMVPLPAQGHLNPLLHLSRLISSHNIPVHFVSTPAHTRQAKTRIHGWDPLSISNIHFHEFPVPSYETPPADPYSSTRYPTQLIPAFFASIHLREPIFSLMKQLSNTTRRLVVIYDSLMAYVIQDIGEIPNAESFVFQSVSAFAAYFYLREYVGKPEVSESKIFQTLPERNYPAEFEEYIRIQFEKPISSSGDLFNSCRAIEGKFLDGVAKMKESSSYKNWAIGPFNPVVINKKELNSEKRHCCLDWLDKQPPNSVIFVSFGSTTAVSDEQIREIAIGHKNTEFSVYSLHLSISKVDQNQGRVRIL</sequence>
<dbReference type="InterPro" id="IPR058980">
    <property type="entry name" value="Glyco_transf_N"/>
</dbReference>
<dbReference type="EMBL" id="OX459120">
    <property type="protein sequence ID" value="CAI9099841.1"/>
    <property type="molecule type" value="Genomic_DNA"/>
</dbReference>
<feature type="domain" description="Glycosyltransferase N-terminal" evidence="2">
    <location>
        <begin position="2"/>
        <end position="233"/>
    </location>
</feature>
<gene>
    <name evidence="3" type="ORF">OLC1_LOCUS9781</name>
</gene>
<dbReference type="PANTHER" id="PTHR48044">
    <property type="entry name" value="GLYCOSYLTRANSFERASE"/>
    <property type="match status" value="1"/>
</dbReference>
<protein>
    <submittedName>
        <fullName evidence="3">OLC1v1036723C1</fullName>
    </submittedName>
</protein>
<evidence type="ECO:0000259" key="2">
    <source>
        <dbReference type="Pfam" id="PF26168"/>
    </source>
</evidence>
<keyword evidence="4" id="KW-1185">Reference proteome</keyword>
<reference evidence="3" key="1">
    <citation type="submission" date="2023-03" db="EMBL/GenBank/DDBJ databases">
        <authorList>
            <person name="Julca I."/>
        </authorList>
    </citation>
    <scope>NUCLEOTIDE SEQUENCE</scope>
</reference>
<dbReference type="SUPFAM" id="SSF53756">
    <property type="entry name" value="UDP-Glycosyltransferase/glycogen phosphorylase"/>
    <property type="match status" value="1"/>
</dbReference>